<dbReference type="PROSITE" id="PS50053">
    <property type="entry name" value="UBIQUITIN_2"/>
    <property type="match status" value="1"/>
</dbReference>
<dbReference type="Proteomes" id="UP000265703">
    <property type="component" value="Unassembled WGS sequence"/>
</dbReference>
<evidence type="ECO:0000259" key="1">
    <source>
        <dbReference type="PROSITE" id="PS50053"/>
    </source>
</evidence>
<dbReference type="EMBL" id="QKYT01000188">
    <property type="protein sequence ID" value="RIA90197.1"/>
    <property type="molecule type" value="Genomic_DNA"/>
</dbReference>
<protein>
    <recommendedName>
        <fullName evidence="1">Ubiquitin-like domain-containing protein</fullName>
    </recommendedName>
</protein>
<dbReference type="Gene3D" id="3.90.228.10">
    <property type="match status" value="1"/>
</dbReference>
<feature type="domain" description="Ubiquitin-like" evidence="1">
    <location>
        <begin position="71"/>
        <end position="146"/>
    </location>
</feature>
<dbReference type="SMART" id="SM00213">
    <property type="entry name" value="UBQ"/>
    <property type="match status" value="1"/>
</dbReference>
<dbReference type="OrthoDB" id="428577at2759"/>
<dbReference type="InterPro" id="IPR019956">
    <property type="entry name" value="Ubiquitin_dom"/>
</dbReference>
<dbReference type="SUPFAM" id="SSF54236">
    <property type="entry name" value="Ubiquitin-like"/>
    <property type="match status" value="1"/>
</dbReference>
<dbReference type="SUPFAM" id="SSF56399">
    <property type="entry name" value="ADP-ribosylation"/>
    <property type="match status" value="1"/>
</dbReference>
<dbReference type="AlphaFoldDB" id="A0A397T296"/>
<keyword evidence="3" id="KW-1185">Reference proteome</keyword>
<dbReference type="STRING" id="658196.A0A397T296"/>
<reference evidence="2 3" key="1">
    <citation type="submission" date="2018-06" db="EMBL/GenBank/DDBJ databases">
        <title>Comparative genomics reveals the genomic features of Rhizophagus irregularis, R. cerebriforme, R. diaphanum and Gigaspora rosea, and their symbiotic lifestyle signature.</title>
        <authorList>
            <person name="Morin E."/>
            <person name="San Clemente H."/>
            <person name="Chen E.C.H."/>
            <person name="De La Providencia I."/>
            <person name="Hainaut M."/>
            <person name="Kuo A."/>
            <person name="Kohler A."/>
            <person name="Murat C."/>
            <person name="Tang N."/>
            <person name="Roy S."/>
            <person name="Loubradou J."/>
            <person name="Henrissat B."/>
            <person name="Grigoriev I.V."/>
            <person name="Corradi N."/>
            <person name="Roux C."/>
            <person name="Martin F.M."/>
        </authorList>
    </citation>
    <scope>NUCLEOTIDE SEQUENCE [LARGE SCALE GENOMIC DNA]</scope>
    <source>
        <strain evidence="2 3">DAOM 227022</strain>
    </source>
</reference>
<gene>
    <name evidence="2" type="ORF">C1645_805894</name>
</gene>
<dbReference type="Gene3D" id="3.10.20.90">
    <property type="entry name" value="Phosphatidylinositol 3-kinase Catalytic Subunit, Chain A, domain 1"/>
    <property type="match status" value="1"/>
</dbReference>
<dbReference type="InterPro" id="IPR000626">
    <property type="entry name" value="Ubiquitin-like_dom"/>
</dbReference>
<dbReference type="InterPro" id="IPR029071">
    <property type="entry name" value="Ubiquitin-like_domsf"/>
</dbReference>
<dbReference type="PRINTS" id="PR00348">
    <property type="entry name" value="UBIQUITIN"/>
</dbReference>
<accession>A0A397T296</accession>
<dbReference type="Pfam" id="PF00240">
    <property type="entry name" value="ubiquitin"/>
    <property type="match status" value="1"/>
</dbReference>
<sequence length="331" mass="38365">MSQLALVASAMSSILNIPVKTYDECVANGYIVSSEQILDINFIHRNSLMRFGQEVKKSEDTLFTQKSSIGIQIFVKNLFGESQAMFVNPQNTVLELKHAIQEKFDYDIRLIRLEFANKRLEDNRTLKSYNIKQGDNLHISLRLLGGNFDMEYCVINNFCVIEKNFLDPSYDFDFTHLRDEGETHIRGNHLYKRPYGWNRIALNVKKYNFDSDYKWLGHVGNSPYEWPVSYHGTKKDSVNSIADNGYLLEKGTRFKFGRGIYSTPEVHTAEKYATDFEYDGEKYKVVFQNRVNTVGLGKRKDGNYTYWLTPKEKDIIPYGLCTKKINSYCAS</sequence>
<evidence type="ECO:0000313" key="3">
    <source>
        <dbReference type="Proteomes" id="UP000265703"/>
    </source>
</evidence>
<evidence type="ECO:0000313" key="2">
    <source>
        <dbReference type="EMBL" id="RIA90197.1"/>
    </source>
</evidence>
<name>A0A397T296_9GLOM</name>
<organism evidence="2 3">
    <name type="scientific">Glomus cerebriforme</name>
    <dbReference type="NCBI Taxonomy" id="658196"/>
    <lineage>
        <taxon>Eukaryota</taxon>
        <taxon>Fungi</taxon>
        <taxon>Fungi incertae sedis</taxon>
        <taxon>Mucoromycota</taxon>
        <taxon>Glomeromycotina</taxon>
        <taxon>Glomeromycetes</taxon>
        <taxon>Glomerales</taxon>
        <taxon>Glomeraceae</taxon>
        <taxon>Glomus</taxon>
    </lineage>
</organism>
<dbReference type="PANTHER" id="PTHR36649:SF28">
    <property type="entry name" value="UBIQUITIN-LIKE DOMAIN-CONTAINING PROTEIN"/>
    <property type="match status" value="1"/>
</dbReference>
<dbReference type="PANTHER" id="PTHR36649">
    <property type="entry name" value="UBIQUITIN-LIKE DOMAIN-CONTAINING PROTEIN"/>
    <property type="match status" value="1"/>
</dbReference>
<comment type="caution">
    <text evidence="2">The sequence shown here is derived from an EMBL/GenBank/DDBJ whole genome shotgun (WGS) entry which is preliminary data.</text>
</comment>
<proteinExistence type="predicted"/>